<dbReference type="OrthoDB" id="525686at2759"/>
<feature type="non-terminal residue" evidence="7">
    <location>
        <position position="172"/>
    </location>
</feature>
<evidence type="ECO:0000256" key="3">
    <source>
        <dbReference type="ARBA" id="ARBA00022692"/>
    </source>
</evidence>
<dbReference type="Gramene" id="EFJ16530">
    <property type="protein sequence ID" value="EFJ16530"/>
    <property type="gene ID" value="SELMODRAFT_36967"/>
</dbReference>
<protein>
    <recommendedName>
        <fullName evidence="9">DUF679 domain-containing protein</fullName>
    </recommendedName>
</protein>
<evidence type="ECO:0008006" key="9">
    <source>
        <dbReference type="Google" id="ProtNLM"/>
    </source>
</evidence>
<comment type="similarity">
    <text evidence="2">Belongs to the plant DMP1 protein family.</text>
</comment>
<dbReference type="Pfam" id="PF05078">
    <property type="entry name" value="DUF679"/>
    <property type="match status" value="1"/>
</dbReference>
<dbReference type="STRING" id="88036.D8SG85"/>
<comment type="subcellular location">
    <subcellularLocation>
        <location evidence="1">Membrane</location>
        <topology evidence="1">Multi-pass membrane protein</topology>
    </subcellularLocation>
</comment>
<dbReference type="Proteomes" id="UP000001514">
    <property type="component" value="Unassembled WGS sequence"/>
</dbReference>
<dbReference type="eggNOG" id="ENOG502QS7M">
    <property type="taxonomic scope" value="Eukaryota"/>
</dbReference>
<feature type="transmembrane region" description="Helical" evidence="6">
    <location>
        <begin position="103"/>
        <end position="127"/>
    </location>
</feature>
<dbReference type="HOGENOM" id="CLU_075936_2_0_1"/>
<dbReference type="OMA" id="LWLIDYP"/>
<keyword evidence="5 6" id="KW-0472">Membrane</keyword>
<gene>
    <name evidence="7" type="ORF">SELMODRAFT_36967</name>
</gene>
<feature type="transmembrane region" description="Helical" evidence="6">
    <location>
        <begin position="40"/>
        <end position="59"/>
    </location>
</feature>
<dbReference type="AlphaFoldDB" id="D8SG85"/>
<dbReference type="PANTHER" id="PTHR31621:SF37">
    <property type="entry name" value="OS01G0882400 PROTEIN"/>
    <property type="match status" value="1"/>
</dbReference>
<proteinExistence type="inferred from homology"/>
<evidence type="ECO:0000256" key="6">
    <source>
        <dbReference type="SAM" id="Phobius"/>
    </source>
</evidence>
<organism evidence="8">
    <name type="scientific">Selaginella moellendorffii</name>
    <name type="common">Spikemoss</name>
    <dbReference type="NCBI Taxonomy" id="88036"/>
    <lineage>
        <taxon>Eukaryota</taxon>
        <taxon>Viridiplantae</taxon>
        <taxon>Streptophyta</taxon>
        <taxon>Embryophyta</taxon>
        <taxon>Tracheophyta</taxon>
        <taxon>Lycopodiopsida</taxon>
        <taxon>Selaginellales</taxon>
        <taxon>Selaginellaceae</taxon>
        <taxon>Selaginella</taxon>
    </lineage>
</organism>
<accession>D8SG85</accession>
<evidence type="ECO:0000256" key="2">
    <source>
        <dbReference type="ARBA" id="ARBA00008707"/>
    </source>
</evidence>
<dbReference type="FunCoup" id="D8SG85">
    <property type="interactions" value="412"/>
</dbReference>
<dbReference type="GO" id="GO:0010256">
    <property type="term" value="P:endomembrane system organization"/>
    <property type="evidence" value="ECO:0000318"/>
    <property type="project" value="GO_Central"/>
</dbReference>
<dbReference type="PANTHER" id="PTHR31621">
    <property type="entry name" value="PROTEIN DMP3"/>
    <property type="match status" value="1"/>
</dbReference>
<dbReference type="GO" id="GO:0005737">
    <property type="term" value="C:cytoplasm"/>
    <property type="evidence" value="ECO:0007669"/>
    <property type="project" value="UniProtKB-ARBA"/>
</dbReference>
<keyword evidence="3 6" id="KW-0812">Transmembrane</keyword>
<dbReference type="EMBL" id="GL377618">
    <property type="protein sequence ID" value="EFJ16530.1"/>
    <property type="molecule type" value="Genomic_DNA"/>
</dbReference>
<dbReference type="InParanoid" id="D8SG85"/>
<keyword evidence="4 6" id="KW-1133">Transmembrane helix</keyword>
<reference evidence="7 8" key="1">
    <citation type="journal article" date="2011" name="Science">
        <title>The Selaginella genome identifies genetic changes associated with the evolution of vascular plants.</title>
        <authorList>
            <person name="Banks J.A."/>
            <person name="Nishiyama T."/>
            <person name="Hasebe M."/>
            <person name="Bowman J.L."/>
            <person name="Gribskov M."/>
            <person name="dePamphilis C."/>
            <person name="Albert V.A."/>
            <person name="Aono N."/>
            <person name="Aoyama T."/>
            <person name="Ambrose B.A."/>
            <person name="Ashton N.W."/>
            <person name="Axtell M.J."/>
            <person name="Barker E."/>
            <person name="Barker M.S."/>
            <person name="Bennetzen J.L."/>
            <person name="Bonawitz N.D."/>
            <person name="Chapple C."/>
            <person name="Cheng C."/>
            <person name="Correa L.G."/>
            <person name="Dacre M."/>
            <person name="DeBarry J."/>
            <person name="Dreyer I."/>
            <person name="Elias M."/>
            <person name="Engstrom E.M."/>
            <person name="Estelle M."/>
            <person name="Feng L."/>
            <person name="Finet C."/>
            <person name="Floyd S.K."/>
            <person name="Frommer W.B."/>
            <person name="Fujita T."/>
            <person name="Gramzow L."/>
            <person name="Gutensohn M."/>
            <person name="Harholt J."/>
            <person name="Hattori M."/>
            <person name="Heyl A."/>
            <person name="Hirai T."/>
            <person name="Hiwatashi Y."/>
            <person name="Ishikawa M."/>
            <person name="Iwata M."/>
            <person name="Karol K.G."/>
            <person name="Koehler B."/>
            <person name="Kolukisaoglu U."/>
            <person name="Kubo M."/>
            <person name="Kurata T."/>
            <person name="Lalonde S."/>
            <person name="Li K."/>
            <person name="Li Y."/>
            <person name="Litt A."/>
            <person name="Lyons E."/>
            <person name="Manning G."/>
            <person name="Maruyama T."/>
            <person name="Michael T.P."/>
            <person name="Mikami K."/>
            <person name="Miyazaki S."/>
            <person name="Morinaga S."/>
            <person name="Murata T."/>
            <person name="Mueller-Roeber B."/>
            <person name="Nelson D.R."/>
            <person name="Obara M."/>
            <person name="Oguri Y."/>
            <person name="Olmstead R.G."/>
            <person name="Onodera N."/>
            <person name="Petersen B.L."/>
            <person name="Pils B."/>
            <person name="Prigge M."/>
            <person name="Rensing S.A."/>
            <person name="Riano-Pachon D.M."/>
            <person name="Roberts A.W."/>
            <person name="Sato Y."/>
            <person name="Scheller H.V."/>
            <person name="Schulz B."/>
            <person name="Schulz C."/>
            <person name="Shakirov E.V."/>
            <person name="Shibagaki N."/>
            <person name="Shinohara N."/>
            <person name="Shippen D.E."/>
            <person name="Soerensen I."/>
            <person name="Sotooka R."/>
            <person name="Sugimoto N."/>
            <person name="Sugita M."/>
            <person name="Sumikawa N."/>
            <person name="Tanurdzic M."/>
            <person name="Theissen G."/>
            <person name="Ulvskov P."/>
            <person name="Wakazuki S."/>
            <person name="Weng J.K."/>
            <person name="Willats W.W."/>
            <person name="Wipf D."/>
            <person name="Wolf P.G."/>
            <person name="Yang L."/>
            <person name="Zimmer A.D."/>
            <person name="Zhu Q."/>
            <person name="Mitros T."/>
            <person name="Hellsten U."/>
            <person name="Loque D."/>
            <person name="Otillar R."/>
            <person name="Salamov A."/>
            <person name="Schmutz J."/>
            <person name="Shapiro H."/>
            <person name="Lindquist E."/>
            <person name="Lucas S."/>
            <person name="Rokhsar D."/>
            <person name="Grigoriev I.V."/>
        </authorList>
    </citation>
    <scope>NUCLEOTIDE SEQUENCE [LARGE SCALE GENOMIC DNA]</scope>
</reference>
<keyword evidence="8" id="KW-1185">Reference proteome</keyword>
<dbReference type="KEGG" id="smo:SELMODRAFT_36967"/>
<name>D8SG85_SELML</name>
<feature type="transmembrane region" description="Helical" evidence="6">
    <location>
        <begin position="134"/>
        <end position="153"/>
    </location>
</feature>
<evidence type="ECO:0000313" key="8">
    <source>
        <dbReference type="Proteomes" id="UP000001514"/>
    </source>
</evidence>
<dbReference type="GO" id="GO:0016020">
    <property type="term" value="C:membrane"/>
    <property type="evidence" value="ECO:0007669"/>
    <property type="project" value="UniProtKB-SubCell"/>
</dbReference>
<evidence type="ECO:0000256" key="1">
    <source>
        <dbReference type="ARBA" id="ARBA00004141"/>
    </source>
</evidence>
<evidence type="ECO:0000256" key="4">
    <source>
        <dbReference type="ARBA" id="ARBA00022989"/>
    </source>
</evidence>
<feature type="non-terminal residue" evidence="7">
    <location>
        <position position="1"/>
    </location>
</feature>
<sequence>LASALRGSADLANMLPTGTLLLFQTLDPILRRAGSCQDKTLSAAFLIVCSVVCFVLSFTDSFEAPNGKVYYGFATFRGMWTPQIEQPCPGVDLSKFRITAGDFVHAFLTVYVFLTTSAFSTDVASCFFKVPDEVVRAAPSITAFLVSSVFLLFPTTRHGIGFPVKPPKTTAS</sequence>
<dbReference type="InterPro" id="IPR007770">
    <property type="entry name" value="DMP"/>
</dbReference>
<evidence type="ECO:0000313" key="7">
    <source>
        <dbReference type="EMBL" id="EFJ16530.1"/>
    </source>
</evidence>
<evidence type="ECO:0000256" key="5">
    <source>
        <dbReference type="ARBA" id="ARBA00023136"/>
    </source>
</evidence>